<feature type="compositionally biased region" description="Basic and acidic residues" evidence="5">
    <location>
        <begin position="261"/>
        <end position="271"/>
    </location>
</feature>
<keyword evidence="8" id="KW-1185">Reference proteome</keyword>
<feature type="region of interest" description="Disordered" evidence="5">
    <location>
        <begin position="121"/>
        <end position="329"/>
    </location>
</feature>
<dbReference type="InterPro" id="IPR017907">
    <property type="entry name" value="Znf_RING_CS"/>
</dbReference>
<name>A0ABD3GJV0_9MARC</name>
<dbReference type="CDD" id="cd16525">
    <property type="entry name" value="RING-HC_PCGF"/>
    <property type="match status" value="1"/>
</dbReference>
<dbReference type="Proteomes" id="UP001633002">
    <property type="component" value="Unassembled WGS sequence"/>
</dbReference>
<comment type="caution">
    <text evidence="7">The sequence shown here is derived from an EMBL/GenBank/DDBJ whole genome shotgun (WGS) entry which is preliminary data.</text>
</comment>
<dbReference type="PROSITE" id="PS00518">
    <property type="entry name" value="ZF_RING_1"/>
    <property type="match status" value="1"/>
</dbReference>
<keyword evidence="2 4" id="KW-0863">Zinc-finger</keyword>
<evidence type="ECO:0000313" key="8">
    <source>
        <dbReference type="Proteomes" id="UP001633002"/>
    </source>
</evidence>
<evidence type="ECO:0000256" key="1">
    <source>
        <dbReference type="ARBA" id="ARBA00022723"/>
    </source>
</evidence>
<evidence type="ECO:0000256" key="4">
    <source>
        <dbReference type="PROSITE-ProRule" id="PRU00175"/>
    </source>
</evidence>
<proteinExistence type="predicted"/>
<dbReference type="Pfam" id="PF13923">
    <property type="entry name" value="zf-C3HC4_2"/>
    <property type="match status" value="1"/>
</dbReference>
<accession>A0ABD3GJV0</accession>
<dbReference type="Gene3D" id="3.10.20.90">
    <property type="entry name" value="Phosphatidylinositol 3-kinase Catalytic Subunit, Chain A, domain 1"/>
    <property type="match status" value="1"/>
</dbReference>
<dbReference type="PANTHER" id="PTHR46293:SF1">
    <property type="entry name" value="OS03G0632800 PROTEIN"/>
    <property type="match status" value="1"/>
</dbReference>
<evidence type="ECO:0000313" key="7">
    <source>
        <dbReference type="EMBL" id="KAL3679223.1"/>
    </source>
</evidence>
<dbReference type="InterPro" id="IPR044807">
    <property type="entry name" value="DRIP1-like"/>
</dbReference>
<evidence type="ECO:0000259" key="6">
    <source>
        <dbReference type="PROSITE" id="PS50089"/>
    </source>
</evidence>
<feature type="domain" description="RING-type" evidence="6">
    <location>
        <begin position="52"/>
        <end position="93"/>
    </location>
</feature>
<gene>
    <name evidence="7" type="ORF">R1sor_022179</name>
</gene>
<dbReference type="PROSITE" id="PS50089">
    <property type="entry name" value="ZF_RING_2"/>
    <property type="match status" value="1"/>
</dbReference>
<dbReference type="SMART" id="SM00184">
    <property type="entry name" value="RING"/>
    <property type="match status" value="1"/>
</dbReference>
<dbReference type="InterPro" id="IPR013083">
    <property type="entry name" value="Znf_RING/FYVE/PHD"/>
</dbReference>
<feature type="compositionally biased region" description="Acidic residues" evidence="5">
    <location>
        <begin position="182"/>
        <end position="224"/>
    </location>
</feature>
<feature type="compositionally biased region" description="Polar residues" evidence="5">
    <location>
        <begin position="386"/>
        <end position="402"/>
    </location>
</feature>
<dbReference type="AlphaFoldDB" id="A0ABD3GJV0"/>
<evidence type="ECO:0000256" key="3">
    <source>
        <dbReference type="ARBA" id="ARBA00022833"/>
    </source>
</evidence>
<feature type="compositionally biased region" description="Basic and acidic residues" evidence="5">
    <location>
        <begin position="365"/>
        <end position="385"/>
    </location>
</feature>
<dbReference type="SUPFAM" id="SSF57850">
    <property type="entry name" value="RING/U-box"/>
    <property type="match status" value="1"/>
</dbReference>
<keyword evidence="1" id="KW-0479">Metal-binding</keyword>
<dbReference type="InterPro" id="IPR001841">
    <property type="entry name" value="Znf_RING"/>
</dbReference>
<keyword evidence="3" id="KW-0862">Zinc</keyword>
<dbReference type="GO" id="GO:0008270">
    <property type="term" value="F:zinc ion binding"/>
    <property type="evidence" value="ECO:0007669"/>
    <property type="project" value="UniProtKB-KW"/>
</dbReference>
<dbReference type="Gene3D" id="3.30.40.10">
    <property type="entry name" value="Zinc/RING finger domain, C3HC4 (zinc finger)"/>
    <property type="match status" value="1"/>
</dbReference>
<organism evidence="7 8">
    <name type="scientific">Riccia sorocarpa</name>
    <dbReference type="NCBI Taxonomy" id="122646"/>
    <lineage>
        <taxon>Eukaryota</taxon>
        <taxon>Viridiplantae</taxon>
        <taxon>Streptophyta</taxon>
        <taxon>Embryophyta</taxon>
        <taxon>Marchantiophyta</taxon>
        <taxon>Marchantiopsida</taxon>
        <taxon>Marchantiidae</taxon>
        <taxon>Marchantiales</taxon>
        <taxon>Ricciaceae</taxon>
        <taxon>Riccia</taxon>
    </lineage>
</organism>
<evidence type="ECO:0000256" key="2">
    <source>
        <dbReference type="ARBA" id="ARBA00022771"/>
    </source>
</evidence>
<dbReference type="EMBL" id="JBJQOH010000007">
    <property type="protein sequence ID" value="KAL3679223.1"/>
    <property type="molecule type" value="Genomic_DNA"/>
</dbReference>
<protein>
    <recommendedName>
        <fullName evidence="6">RING-type domain-containing protein</fullName>
    </recommendedName>
</protein>
<dbReference type="PANTHER" id="PTHR46293">
    <property type="entry name" value="E3 UBIQUITIN PROTEIN LIGASE DRIP1"/>
    <property type="match status" value="1"/>
</dbReference>
<sequence length="585" mass="62927">MIEEIDVHAVVRMRVHASIIERMPLSAKKVAASYGAGGVRVPRAPLIACLSCPLCGELFREATTVSECLHTFCRDCIQGRLSDGETNSCPMCNVSLGTLPLEKLRADHQLDDVKAKLFPDFSRKRKNGPGSSPAVSAPPARRKERSLYSLGIGSQPQSANPGFATRATRSSPGKAAARETSSSEDEEQEEEDEEEGEDEDAEDQEEEDDEEPADADAEEDEDDDYVGKQGANGSSDSRSARRMEVDSDINDLDFIPFRPSRPKEEPRRAPLREPPPPSSEGGGIYLARRSLLTVNGAAARTRSGNGNASVDETGPGSGSAMGLAQDGRGLSSDNLLATLAEVAESSGISKGGREQPQIGTSGHSHGADIPRGRDNNSGNDRRSSETRPSSAVTQALDSQTLRASPPRAKRSSPQLQRNPSLKLFANGGVERAAIFMHPNPHANGSPLASTSFTANNCGIWFALQAARNQADNPLPQLSSPYLRIKDGKLPVSHVKKYLVKKLGLSNETEVEITCRGQPVVSSLPLESVRNIWFATAAAPSSKDQEIQGQASKETSTALVHIDASSAKEMIMVLTYQRHRRNTRIC</sequence>
<feature type="region of interest" description="Disordered" evidence="5">
    <location>
        <begin position="344"/>
        <end position="421"/>
    </location>
</feature>
<reference evidence="7 8" key="1">
    <citation type="submission" date="2024-09" db="EMBL/GenBank/DDBJ databases">
        <title>Chromosome-scale assembly of Riccia sorocarpa.</title>
        <authorList>
            <person name="Paukszto L."/>
        </authorList>
    </citation>
    <scope>NUCLEOTIDE SEQUENCE [LARGE SCALE GENOMIC DNA]</scope>
    <source>
        <strain evidence="7">LP-2024</strain>
        <tissue evidence="7">Aerial parts of the thallus</tissue>
    </source>
</reference>
<evidence type="ECO:0000256" key="5">
    <source>
        <dbReference type="SAM" id="MobiDB-lite"/>
    </source>
</evidence>